<protein>
    <recommendedName>
        <fullName evidence="3">DUF218 domain-containing protein</fullName>
    </recommendedName>
</protein>
<keyword evidence="2" id="KW-1185">Reference proteome</keyword>
<sequence length="195" mass="22291">MRALLLSLIAGLFLLPAYSQPRTKLRLNVNEDKLDSVKHYHKLLIVGEGNMQARMYVQSLSEQLSKALKKQEIECKYEYLGDSDKNNIAAALEKAKSWSPDAILRFIPAQSSEQTKQHIIATENDPNNRMYRYVDRSNSLYLTNAFDIILNDQADPRVWSARLSTVIEAGQPTIYKRISKMIITGMIKQNIFPKS</sequence>
<gene>
    <name evidence="1" type="ORF">K1Y79_17295</name>
</gene>
<dbReference type="RefSeq" id="WP_220251420.1">
    <property type="nucleotide sequence ID" value="NZ_JAICCF010000003.1"/>
</dbReference>
<comment type="caution">
    <text evidence="1">The sequence shown here is derived from an EMBL/GenBank/DDBJ whole genome shotgun (WGS) entry which is preliminary data.</text>
</comment>
<evidence type="ECO:0000313" key="1">
    <source>
        <dbReference type="EMBL" id="MBW8686099.1"/>
    </source>
</evidence>
<name>A0ABS7GH50_9BACT</name>
<dbReference type="EMBL" id="JAICCF010000003">
    <property type="protein sequence ID" value="MBW8686099.1"/>
    <property type="molecule type" value="Genomic_DNA"/>
</dbReference>
<organism evidence="1 2">
    <name type="scientific">Chitinophaga rhizophila</name>
    <dbReference type="NCBI Taxonomy" id="2866212"/>
    <lineage>
        <taxon>Bacteria</taxon>
        <taxon>Pseudomonadati</taxon>
        <taxon>Bacteroidota</taxon>
        <taxon>Chitinophagia</taxon>
        <taxon>Chitinophagales</taxon>
        <taxon>Chitinophagaceae</taxon>
        <taxon>Chitinophaga</taxon>
    </lineage>
</organism>
<evidence type="ECO:0000313" key="2">
    <source>
        <dbReference type="Proteomes" id="UP000812961"/>
    </source>
</evidence>
<accession>A0ABS7GH50</accession>
<proteinExistence type="predicted"/>
<evidence type="ECO:0008006" key="3">
    <source>
        <dbReference type="Google" id="ProtNLM"/>
    </source>
</evidence>
<dbReference type="Proteomes" id="UP000812961">
    <property type="component" value="Unassembled WGS sequence"/>
</dbReference>
<reference evidence="1 2" key="1">
    <citation type="submission" date="2021-08" db="EMBL/GenBank/DDBJ databases">
        <title>The genome sequence of Chitinophaga sp. B61.</title>
        <authorList>
            <person name="Zhang X."/>
        </authorList>
    </citation>
    <scope>NUCLEOTIDE SEQUENCE [LARGE SCALE GENOMIC DNA]</scope>
    <source>
        <strain evidence="1 2">B61</strain>
    </source>
</reference>